<gene>
    <name evidence="5" type="ORF">CBW42_11070</name>
</gene>
<dbReference type="RefSeq" id="WP_087021384.1">
    <property type="nucleotide sequence ID" value="NZ_CP178353.1"/>
</dbReference>
<feature type="binding site" evidence="4">
    <location>
        <position position="225"/>
    </location>
    <ligand>
        <name>a divalent metal cation</name>
        <dbReference type="ChEBI" id="CHEBI:60240"/>
        <label>1</label>
    </ligand>
</feature>
<comment type="caution">
    <text evidence="5">The sequence shown here is derived from an EMBL/GenBank/DDBJ whole genome shotgun (WGS) entry which is preliminary data.</text>
</comment>
<accession>A0A252F273</accession>
<feature type="binding site" evidence="4">
    <location>
        <position position="221"/>
    </location>
    <ligand>
        <name>a divalent metal cation</name>
        <dbReference type="ChEBI" id="CHEBI:60240"/>
        <label>1</label>
    </ligand>
</feature>
<feature type="binding site" evidence="4">
    <location>
        <position position="65"/>
    </location>
    <ligand>
        <name>a divalent metal cation</name>
        <dbReference type="ChEBI" id="CHEBI:60240"/>
        <label>1</label>
    </ligand>
</feature>
<evidence type="ECO:0000256" key="1">
    <source>
        <dbReference type="ARBA" id="ARBA00006964"/>
    </source>
</evidence>
<dbReference type="Pfam" id="PF01784">
    <property type="entry name" value="DUF34_NIF3"/>
    <property type="match status" value="1"/>
</dbReference>
<protein>
    <recommendedName>
        <fullName evidence="2">GTP cyclohydrolase 1 type 2 homolog</fullName>
    </recommendedName>
</protein>
<name>A0A252F273_9FIRM</name>
<dbReference type="InterPro" id="IPR036069">
    <property type="entry name" value="DUF34/NIF3_sf"/>
</dbReference>
<dbReference type="PANTHER" id="PTHR13799:SF14">
    <property type="entry name" value="GTP CYCLOHYDROLASE 1 TYPE 2 HOMOLOG"/>
    <property type="match status" value="1"/>
</dbReference>
<dbReference type="AlphaFoldDB" id="A0A252F273"/>
<dbReference type="GO" id="GO:0005737">
    <property type="term" value="C:cytoplasm"/>
    <property type="evidence" value="ECO:0007669"/>
    <property type="project" value="TreeGrafter"/>
</dbReference>
<keyword evidence="6" id="KW-1185">Reference proteome</keyword>
<dbReference type="EMBL" id="NHOC01000010">
    <property type="protein sequence ID" value="OUM19700.1"/>
    <property type="molecule type" value="Genomic_DNA"/>
</dbReference>
<dbReference type="Gene3D" id="3.40.1390.30">
    <property type="entry name" value="NIF3 (NGG1p interacting factor 3)-like"/>
    <property type="match status" value="2"/>
</dbReference>
<dbReference type="FunFam" id="3.40.1390.30:FF:000001">
    <property type="entry name" value="GTP cyclohydrolase 1 type 2"/>
    <property type="match status" value="1"/>
</dbReference>
<evidence type="ECO:0000313" key="5">
    <source>
        <dbReference type="EMBL" id="OUM19700.1"/>
    </source>
</evidence>
<feature type="binding site" evidence="4">
    <location>
        <position position="104"/>
    </location>
    <ligand>
        <name>a divalent metal cation</name>
        <dbReference type="ChEBI" id="CHEBI:60240"/>
        <label>1</label>
    </ligand>
</feature>
<keyword evidence="3 4" id="KW-0479">Metal-binding</keyword>
<proteinExistence type="inferred from homology"/>
<dbReference type="Proteomes" id="UP000194903">
    <property type="component" value="Unassembled WGS sequence"/>
</dbReference>
<evidence type="ECO:0000256" key="4">
    <source>
        <dbReference type="PIRSR" id="PIRSR602678-1"/>
    </source>
</evidence>
<dbReference type="OrthoDB" id="9792792at2"/>
<feature type="binding site" evidence="4">
    <location>
        <position position="66"/>
    </location>
    <ligand>
        <name>a divalent metal cation</name>
        <dbReference type="ChEBI" id="CHEBI:60240"/>
        <label>1</label>
    </ligand>
</feature>
<dbReference type="InterPro" id="IPR002678">
    <property type="entry name" value="DUF34/NIF3"/>
</dbReference>
<evidence type="ECO:0000256" key="2">
    <source>
        <dbReference type="ARBA" id="ARBA00022112"/>
    </source>
</evidence>
<dbReference type="NCBIfam" id="TIGR00486">
    <property type="entry name" value="YbgI_SA1388"/>
    <property type="match status" value="1"/>
</dbReference>
<evidence type="ECO:0000313" key="6">
    <source>
        <dbReference type="Proteomes" id="UP000194903"/>
    </source>
</evidence>
<dbReference type="PANTHER" id="PTHR13799">
    <property type="entry name" value="NGG1 INTERACTING FACTOR 3"/>
    <property type="match status" value="1"/>
</dbReference>
<evidence type="ECO:0000256" key="3">
    <source>
        <dbReference type="ARBA" id="ARBA00022723"/>
    </source>
</evidence>
<organism evidence="5 6">
    <name type="scientific">Butyricicoccus porcorum</name>
    <dbReference type="NCBI Taxonomy" id="1945634"/>
    <lineage>
        <taxon>Bacteria</taxon>
        <taxon>Bacillati</taxon>
        <taxon>Bacillota</taxon>
        <taxon>Clostridia</taxon>
        <taxon>Eubacteriales</taxon>
        <taxon>Butyricicoccaceae</taxon>
        <taxon>Butyricicoccus</taxon>
    </lineage>
</organism>
<comment type="similarity">
    <text evidence="1">Belongs to the GTP cyclohydrolase I type 2/NIF3 family.</text>
</comment>
<dbReference type="GO" id="GO:0046872">
    <property type="term" value="F:metal ion binding"/>
    <property type="evidence" value="ECO:0007669"/>
    <property type="project" value="UniProtKB-KW"/>
</dbReference>
<sequence>MIQVKQVLQCLEQAAPYELAESWDNVGLLVGDPEAQVEGVLCALDITEAVVEEAAERGCNLIVAHHPVIFTSVSRVTSDTVTGKILISMIRKGISGICMHTNMDCASAGVNDLLAASLGLTDVENMEAGEGGNLGRVGNLPRDMTLEEFAKHVKLSLGAGGVRVADGGKPVRRVAVGGGACGKLMDFAVRKGADTFVIGDCSYDIMMKAHDIGLNLLDAGHFPTENPVARGFRDLIAEQFPNLTVEVSDVHCDCISFY</sequence>
<dbReference type="SUPFAM" id="SSF102705">
    <property type="entry name" value="NIF3 (NGG1p interacting factor 3)-like"/>
    <property type="match status" value="1"/>
</dbReference>
<reference evidence="5 6" key="1">
    <citation type="submission" date="2017-05" db="EMBL/GenBank/DDBJ databases">
        <title>Butyricicoccus porcorum sp. nov. a butyrate-producing bacterium from the swine intestinal tract.</title>
        <authorList>
            <person name="Trachsel J."/>
            <person name="Humphrey S."/>
            <person name="Allen H.K."/>
        </authorList>
    </citation>
    <scope>NUCLEOTIDE SEQUENCE [LARGE SCALE GENOMIC DNA]</scope>
    <source>
        <strain evidence="5">BB10</strain>
    </source>
</reference>